<proteinExistence type="predicted"/>
<accession>A0ABQ7QMN9</accession>
<dbReference type="Proteomes" id="UP000823941">
    <property type="component" value="Chromosome 12"/>
</dbReference>
<protein>
    <submittedName>
        <fullName evidence="2">Uncharacterized protein</fullName>
    </submittedName>
</protein>
<feature type="compositionally biased region" description="Basic and acidic residues" evidence="1">
    <location>
        <begin position="1"/>
        <end position="11"/>
    </location>
</feature>
<evidence type="ECO:0000313" key="3">
    <source>
        <dbReference type="Proteomes" id="UP000823941"/>
    </source>
</evidence>
<keyword evidence="3" id="KW-1185">Reference proteome</keyword>
<dbReference type="EMBL" id="JAHIBW010000012">
    <property type="protein sequence ID" value="KAG7306350.1"/>
    <property type="molecule type" value="Genomic_DNA"/>
</dbReference>
<feature type="compositionally biased region" description="Basic and acidic residues" evidence="1">
    <location>
        <begin position="19"/>
        <end position="34"/>
    </location>
</feature>
<sequence>MPKRSHAERLERAKRKVRRLEEKYKSDNGDKDVPATKLHTPPLVMETQPAIPTQHHGSAGAQTTGYAGTSRGSEELRVCGLAASTAVPTPAAAATAARALIAELTSAPAAAAAAAAPAGPPLVLDETTTVKM</sequence>
<reference evidence="2 3" key="1">
    <citation type="submission" date="2021-06" db="EMBL/GenBank/DDBJ databases">
        <title>A haploid diamondback moth (Plutella xylostella L.) genome assembly resolves 31 chromosomes and identifies a diamide resistance mutation.</title>
        <authorList>
            <person name="Ward C.M."/>
            <person name="Perry K.D."/>
            <person name="Baker G."/>
            <person name="Powis K."/>
            <person name="Heckel D.G."/>
            <person name="Baxter S.W."/>
        </authorList>
    </citation>
    <scope>NUCLEOTIDE SEQUENCE [LARGE SCALE GENOMIC DNA]</scope>
    <source>
        <strain evidence="2 3">LV</strain>
        <tissue evidence="2">Single pupa</tissue>
    </source>
</reference>
<name>A0ABQ7QMN9_PLUXY</name>
<feature type="region of interest" description="Disordered" evidence="1">
    <location>
        <begin position="1"/>
        <end position="42"/>
    </location>
</feature>
<gene>
    <name evidence="2" type="ORF">JYU34_008974</name>
</gene>
<comment type="caution">
    <text evidence="2">The sequence shown here is derived from an EMBL/GenBank/DDBJ whole genome shotgun (WGS) entry which is preliminary data.</text>
</comment>
<organism evidence="2 3">
    <name type="scientific">Plutella xylostella</name>
    <name type="common">Diamondback moth</name>
    <name type="synonym">Plutella maculipennis</name>
    <dbReference type="NCBI Taxonomy" id="51655"/>
    <lineage>
        <taxon>Eukaryota</taxon>
        <taxon>Metazoa</taxon>
        <taxon>Ecdysozoa</taxon>
        <taxon>Arthropoda</taxon>
        <taxon>Hexapoda</taxon>
        <taxon>Insecta</taxon>
        <taxon>Pterygota</taxon>
        <taxon>Neoptera</taxon>
        <taxon>Endopterygota</taxon>
        <taxon>Lepidoptera</taxon>
        <taxon>Glossata</taxon>
        <taxon>Ditrysia</taxon>
        <taxon>Yponomeutoidea</taxon>
        <taxon>Plutellidae</taxon>
        <taxon>Plutella</taxon>
    </lineage>
</organism>
<evidence type="ECO:0000313" key="2">
    <source>
        <dbReference type="EMBL" id="KAG7306350.1"/>
    </source>
</evidence>
<evidence type="ECO:0000256" key="1">
    <source>
        <dbReference type="SAM" id="MobiDB-lite"/>
    </source>
</evidence>